<feature type="domain" description="C2H2-type" evidence="14">
    <location>
        <begin position="135"/>
        <end position="162"/>
    </location>
</feature>
<protein>
    <recommendedName>
        <fullName evidence="14">C2H2-type domain-containing protein</fullName>
    </recommendedName>
</protein>
<dbReference type="PANTHER" id="PTHR24406">
    <property type="entry name" value="TRANSCRIPTIONAL REPRESSOR CTCFL-RELATED"/>
    <property type="match status" value="1"/>
</dbReference>
<dbReference type="SUPFAM" id="SSF57667">
    <property type="entry name" value="beta-beta-alpha zinc fingers"/>
    <property type="match status" value="3"/>
</dbReference>
<dbReference type="FunFam" id="3.30.160.60:FF:000506">
    <property type="entry name" value="Zinc finger protein 23"/>
    <property type="match status" value="1"/>
</dbReference>
<dbReference type="GO" id="GO:0003677">
    <property type="term" value="F:DNA binding"/>
    <property type="evidence" value="ECO:0007669"/>
    <property type="project" value="UniProtKB-KW"/>
</dbReference>
<dbReference type="InterPro" id="IPR036236">
    <property type="entry name" value="Znf_C2H2_sf"/>
</dbReference>
<dbReference type="GO" id="GO:0008270">
    <property type="term" value="F:zinc ion binding"/>
    <property type="evidence" value="ECO:0007669"/>
    <property type="project" value="UniProtKB-KW"/>
</dbReference>
<dbReference type="InterPro" id="IPR050888">
    <property type="entry name" value="ZnF_C2H2-type_TF"/>
</dbReference>
<dbReference type="GeneTree" id="ENSGT01150000286934"/>
<evidence type="ECO:0000256" key="3">
    <source>
        <dbReference type="ARBA" id="ARBA00006991"/>
    </source>
</evidence>
<dbReference type="GO" id="GO:0005634">
    <property type="term" value="C:nucleus"/>
    <property type="evidence" value="ECO:0007669"/>
    <property type="project" value="UniProtKB-SubCell"/>
</dbReference>
<comment type="subcellular location">
    <subcellularLocation>
        <location evidence="2">Nucleus</location>
    </subcellularLocation>
</comment>
<evidence type="ECO:0000256" key="8">
    <source>
        <dbReference type="ARBA" id="ARBA00023015"/>
    </source>
</evidence>
<dbReference type="FunFam" id="3.30.160.60:FF:000358">
    <property type="entry name" value="zinc finger protein 24"/>
    <property type="match status" value="1"/>
</dbReference>
<evidence type="ECO:0000256" key="9">
    <source>
        <dbReference type="ARBA" id="ARBA00023125"/>
    </source>
</evidence>
<feature type="domain" description="C2H2-type" evidence="14">
    <location>
        <begin position="247"/>
        <end position="270"/>
    </location>
</feature>
<feature type="region of interest" description="Disordered" evidence="13">
    <location>
        <begin position="1"/>
        <end position="34"/>
    </location>
</feature>
<dbReference type="SMART" id="SM00355">
    <property type="entry name" value="ZnF_C2H2"/>
    <property type="match status" value="5"/>
</dbReference>
<dbReference type="FunFam" id="3.30.160.60:FF:000585">
    <property type="entry name" value="zinc finger protein 784"/>
    <property type="match status" value="1"/>
</dbReference>
<dbReference type="Proteomes" id="UP000016665">
    <property type="component" value="Unplaced"/>
</dbReference>
<dbReference type="PROSITE" id="PS50157">
    <property type="entry name" value="ZINC_FINGER_C2H2_2"/>
    <property type="match status" value="5"/>
</dbReference>
<evidence type="ECO:0000256" key="13">
    <source>
        <dbReference type="SAM" id="MobiDB-lite"/>
    </source>
</evidence>
<evidence type="ECO:0000256" key="4">
    <source>
        <dbReference type="ARBA" id="ARBA00022723"/>
    </source>
</evidence>
<feature type="compositionally biased region" description="Basic and acidic residues" evidence="13">
    <location>
        <begin position="124"/>
        <end position="133"/>
    </location>
</feature>
<reference evidence="15" key="2">
    <citation type="submission" date="2025-09" db="UniProtKB">
        <authorList>
            <consortium name="Ensembl"/>
        </authorList>
    </citation>
    <scope>IDENTIFICATION</scope>
</reference>
<keyword evidence="7" id="KW-0862">Zinc</keyword>
<feature type="domain" description="C2H2-type" evidence="14">
    <location>
        <begin position="163"/>
        <end position="190"/>
    </location>
</feature>
<keyword evidence="11" id="KW-0539">Nucleus</keyword>
<evidence type="ECO:0000256" key="11">
    <source>
        <dbReference type="ARBA" id="ARBA00023242"/>
    </source>
</evidence>
<keyword evidence="16" id="KW-1185">Reference proteome</keyword>
<dbReference type="AlphaFoldDB" id="A0A803VPA3"/>
<evidence type="ECO:0000256" key="2">
    <source>
        <dbReference type="ARBA" id="ARBA00004123"/>
    </source>
</evidence>
<evidence type="ECO:0000313" key="15">
    <source>
        <dbReference type="Ensembl" id="ENSFALP00000024559.1"/>
    </source>
</evidence>
<feature type="region of interest" description="Disordered" evidence="13">
    <location>
        <begin position="78"/>
        <end position="133"/>
    </location>
</feature>
<dbReference type="Pfam" id="PF00096">
    <property type="entry name" value="zf-C2H2"/>
    <property type="match status" value="4"/>
</dbReference>
<keyword evidence="8" id="KW-0805">Transcription regulation</keyword>
<feature type="compositionally biased region" description="Basic and acidic residues" evidence="13">
    <location>
        <begin position="1"/>
        <end position="11"/>
    </location>
</feature>
<feature type="domain" description="C2H2-type" evidence="14">
    <location>
        <begin position="219"/>
        <end position="246"/>
    </location>
</feature>
<name>A0A803VPA3_FICAL</name>
<dbReference type="PROSITE" id="PS00028">
    <property type="entry name" value="ZINC_FINGER_C2H2_1"/>
    <property type="match status" value="5"/>
</dbReference>
<sequence length="270" mass="31129">MEEEEERKHEAAQGSTPPCICSLSPPAPGALPHHMQQLTGEGIREFHRGELGQGGTPRPRCSSLVLSLYQLFSFPRHGQMEEEEEKPQRYITRRSCKPSPGSCKEERPSLSWEGGRRSRQSSELVEKPHGGEKPHKCLECGKGFRWNSELIRHQRIHTGEKPYECGKCGKNFRRRSHLIQHQRIHTGEKPYECGKCGKSFRTMSDLMQHQVIHTGERPYTCLECGKSFGWMCYLNKHQLIHTTERPFECPECGKCFSESSTLTKHQRRHH</sequence>
<evidence type="ECO:0000256" key="7">
    <source>
        <dbReference type="ARBA" id="ARBA00022833"/>
    </source>
</evidence>
<evidence type="ECO:0000259" key="14">
    <source>
        <dbReference type="PROSITE" id="PS50157"/>
    </source>
</evidence>
<reference evidence="15" key="1">
    <citation type="submission" date="2025-08" db="UniProtKB">
        <authorList>
            <consortium name="Ensembl"/>
        </authorList>
    </citation>
    <scope>IDENTIFICATION</scope>
</reference>
<evidence type="ECO:0000256" key="1">
    <source>
        <dbReference type="ARBA" id="ARBA00003767"/>
    </source>
</evidence>
<comment type="similarity">
    <text evidence="3">Belongs to the krueppel C2H2-type zinc-finger protein family.</text>
</comment>
<proteinExistence type="inferred from homology"/>
<organism evidence="15 16">
    <name type="scientific">Ficedula albicollis</name>
    <name type="common">Collared flycatcher</name>
    <name type="synonym">Muscicapa albicollis</name>
    <dbReference type="NCBI Taxonomy" id="59894"/>
    <lineage>
        <taxon>Eukaryota</taxon>
        <taxon>Metazoa</taxon>
        <taxon>Chordata</taxon>
        <taxon>Craniata</taxon>
        <taxon>Vertebrata</taxon>
        <taxon>Euteleostomi</taxon>
        <taxon>Archelosauria</taxon>
        <taxon>Archosauria</taxon>
        <taxon>Dinosauria</taxon>
        <taxon>Saurischia</taxon>
        <taxon>Theropoda</taxon>
        <taxon>Coelurosauria</taxon>
        <taxon>Aves</taxon>
        <taxon>Neognathae</taxon>
        <taxon>Neoaves</taxon>
        <taxon>Telluraves</taxon>
        <taxon>Australaves</taxon>
        <taxon>Passeriformes</taxon>
        <taxon>Muscicapidae</taxon>
        <taxon>Ficedula</taxon>
    </lineage>
</organism>
<accession>A0A803VPA3</accession>
<keyword evidence="6 12" id="KW-0863">Zinc-finger</keyword>
<evidence type="ECO:0000256" key="10">
    <source>
        <dbReference type="ARBA" id="ARBA00023163"/>
    </source>
</evidence>
<dbReference type="Gene3D" id="3.30.160.60">
    <property type="entry name" value="Classic Zinc Finger"/>
    <property type="match status" value="5"/>
</dbReference>
<evidence type="ECO:0000256" key="6">
    <source>
        <dbReference type="ARBA" id="ARBA00022771"/>
    </source>
</evidence>
<comment type="function">
    <text evidence="1">May be involved in transcriptional regulation.</text>
</comment>
<evidence type="ECO:0000313" key="16">
    <source>
        <dbReference type="Proteomes" id="UP000016665"/>
    </source>
</evidence>
<dbReference type="FunFam" id="3.30.160.60:FF:001174">
    <property type="entry name" value="zinc finger protein 527 isoform X1"/>
    <property type="match status" value="1"/>
</dbReference>
<evidence type="ECO:0000256" key="12">
    <source>
        <dbReference type="PROSITE-ProRule" id="PRU00042"/>
    </source>
</evidence>
<keyword evidence="10" id="KW-0804">Transcription</keyword>
<dbReference type="InterPro" id="IPR013087">
    <property type="entry name" value="Znf_C2H2_type"/>
</dbReference>
<evidence type="ECO:0000256" key="5">
    <source>
        <dbReference type="ARBA" id="ARBA00022737"/>
    </source>
</evidence>
<dbReference type="FunFam" id="3.30.160.60:FF:001498">
    <property type="entry name" value="Zinc finger protein 404"/>
    <property type="match status" value="1"/>
</dbReference>
<dbReference type="Ensembl" id="ENSFALT00000043387.1">
    <property type="protein sequence ID" value="ENSFALP00000024559.1"/>
    <property type="gene ID" value="ENSFALG00000023561.1"/>
</dbReference>
<keyword evidence="9" id="KW-0238">DNA-binding</keyword>
<keyword evidence="5" id="KW-0677">Repeat</keyword>
<keyword evidence="4" id="KW-0479">Metal-binding</keyword>
<feature type="domain" description="C2H2-type" evidence="14">
    <location>
        <begin position="191"/>
        <end position="218"/>
    </location>
</feature>